<dbReference type="Proteomes" id="UP000182077">
    <property type="component" value="Unassembled WGS sequence"/>
</dbReference>
<sequence length="189" mass="22247">MRKLSHSKQSLLDALAYFLTYESVEDIKVSELIKHAGISRSTFYRSFETKEMFFQWVLDFHMEGLSGAAKYTANTPTVFYEHYFHYLYEHAIYFKTFNSSSMWPEFHYRMTQIGIEVYQTFIYSKIQNEKVSRLISHYIINAHIGVAMAWLNEKNLQPPNKVAQLVATMTEQALASQHIVLSEIFPYQK</sequence>
<reference evidence="4 5" key="1">
    <citation type="submission" date="2014-12" db="EMBL/GenBank/DDBJ databases">
        <title>Draft genome sequences of 29 type strains of Enterococci.</title>
        <authorList>
            <person name="Zhong Z."/>
            <person name="Sun Z."/>
            <person name="Liu W."/>
            <person name="Zhang W."/>
            <person name="Zhang H."/>
        </authorList>
    </citation>
    <scope>NUCLEOTIDE SEQUENCE [LARGE SCALE GENOMIC DNA]</scope>
    <source>
        <strain evidence="4 5">DSM 17122</strain>
    </source>
</reference>
<dbReference type="STRING" id="249189.RV04_GL001883"/>
<dbReference type="Pfam" id="PF14278">
    <property type="entry name" value="TetR_C_8"/>
    <property type="match status" value="1"/>
</dbReference>
<evidence type="ECO:0000256" key="1">
    <source>
        <dbReference type="ARBA" id="ARBA00023125"/>
    </source>
</evidence>
<keyword evidence="5" id="KW-1185">Reference proteome</keyword>
<dbReference type="InterPro" id="IPR009057">
    <property type="entry name" value="Homeodomain-like_sf"/>
</dbReference>
<dbReference type="PANTHER" id="PTHR43479">
    <property type="entry name" value="ACREF/ENVCD OPERON REPRESSOR-RELATED"/>
    <property type="match status" value="1"/>
</dbReference>
<evidence type="ECO:0000313" key="4">
    <source>
        <dbReference type="EMBL" id="OJG45594.1"/>
    </source>
</evidence>
<evidence type="ECO:0000259" key="3">
    <source>
        <dbReference type="PROSITE" id="PS50977"/>
    </source>
</evidence>
<dbReference type="PROSITE" id="PS50977">
    <property type="entry name" value="HTH_TETR_2"/>
    <property type="match status" value="1"/>
</dbReference>
<proteinExistence type="predicted"/>
<dbReference type="Gene3D" id="1.10.357.10">
    <property type="entry name" value="Tetracycline Repressor, domain 2"/>
    <property type="match status" value="1"/>
</dbReference>
<dbReference type="PANTHER" id="PTHR43479:SF11">
    <property type="entry name" value="ACREF_ENVCD OPERON REPRESSOR-RELATED"/>
    <property type="match status" value="1"/>
</dbReference>
<keyword evidence="1 2" id="KW-0238">DNA-binding</keyword>
<dbReference type="EMBL" id="JXKQ01000005">
    <property type="protein sequence ID" value="OJG45594.1"/>
    <property type="molecule type" value="Genomic_DNA"/>
</dbReference>
<dbReference type="InterPro" id="IPR050624">
    <property type="entry name" value="HTH-type_Tx_Regulator"/>
</dbReference>
<comment type="caution">
    <text evidence="4">The sequence shown here is derived from an EMBL/GenBank/DDBJ whole genome shotgun (WGS) entry which is preliminary data.</text>
</comment>
<accession>A0A1L8TNC7</accession>
<organism evidence="4 5">
    <name type="scientific">Enterococcus hermanniensis</name>
    <dbReference type="NCBI Taxonomy" id="249189"/>
    <lineage>
        <taxon>Bacteria</taxon>
        <taxon>Bacillati</taxon>
        <taxon>Bacillota</taxon>
        <taxon>Bacilli</taxon>
        <taxon>Lactobacillales</taxon>
        <taxon>Enterococcaceae</taxon>
        <taxon>Enterococcus</taxon>
    </lineage>
</organism>
<evidence type="ECO:0000256" key="2">
    <source>
        <dbReference type="PROSITE-ProRule" id="PRU00335"/>
    </source>
</evidence>
<name>A0A1L8TNC7_9ENTE</name>
<dbReference type="GO" id="GO:0003677">
    <property type="term" value="F:DNA binding"/>
    <property type="evidence" value="ECO:0007669"/>
    <property type="project" value="UniProtKB-UniRule"/>
</dbReference>
<evidence type="ECO:0000313" key="5">
    <source>
        <dbReference type="Proteomes" id="UP000182077"/>
    </source>
</evidence>
<dbReference type="SUPFAM" id="SSF46689">
    <property type="entry name" value="Homeodomain-like"/>
    <property type="match status" value="1"/>
</dbReference>
<protein>
    <submittedName>
        <fullName evidence="4">TetR family transcriptional regulator</fullName>
    </submittedName>
</protein>
<feature type="DNA-binding region" description="H-T-H motif" evidence="2">
    <location>
        <begin position="28"/>
        <end position="47"/>
    </location>
</feature>
<dbReference type="InterPro" id="IPR001647">
    <property type="entry name" value="HTH_TetR"/>
</dbReference>
<gene>
    <name evidence="4" type="ORF">RV04_GL001883</name>
</gene>
<dbReference type="OrthoDB" id="9810250at2"/>
<dbReference type="AlphaFoldDB" id="A0A1L8TNC7"/>
<feature type="domain" description="HTH tetR-type" evidence="3">
    <location>
        <begin position="5"/>
        <end position="65"/>
    </location>
</feature>
<dbReference type="InterPro" id="IPR039532">
    <property type="entry name" value="TetR_C_Firmicutes"/>
</dbReference>